<sequence>MDGSRDTFRTCIEQLPEGIAARIETVTIDMTTAYELGIKAQCPQAEIIIDLYRVAAKFYRKPAWAKKAWEAMIRTGSGKRDGRPAKVRRTFAGLLAWNRDPNGTARIKAIAEFLIRLCQ</sequence>
<dbReference type="AlphaFoldDB" id="A0A0H2Y047"/>
<organism evidence="2">
    <name type="scientific">Burkholderia orbicola (strain AU 1054)</name>
    <dbReference type="NCBI Taxonomy" id="331271"/>
    <lineage>
        <taxon>Bacteria</taxon>
        <taxon>Pseudomonadati</taxon>
        <taxon>Pseudomonadota</taxon>
        <taxon>Betaproteobacteria</taxon>
        <taxon>Burkholderiales</taxon>
        <taxon>Burkholderiaceae</taxon>
        <taxon>Burkholderia</taxon>
        <taxon>Burkholderia cepacia complex</taxon>
        <taxon>Burkholderia orbicola</taxon>
    </lineage>
</organism>
<protein>
    <submittedName>
        <fullName evidence="2">Transposase, IS204/IS1001/IS1096/IS1165</fullName>
    </submittedName>
</protein>
<dbReference type="Pfam" id="PF01610">
    <property type="entry name" value="DDE_Tnp_ISL3"/>
    <property type="match status" value="1"/>
</dbReference>
<gene>
    <name evidence="2" type="ordered locus">Bcen_5272</name>
</gene>
<name>A0A0H2Y047_BURO1</name>
<dbReference type="EMBL" id="CP000379">
    <property type="protein sequence ID" value="ABF80146.1"/>
    <property type="molecule type" value="Genomic_DNA"/>
</dbReference>
<feature type="domain" description="Transposase IS204/IS1001/IS1096/IS1165 DDE" evidence="1">
    <location>
        <begin position="5"/>
        <end position="60"/>
    </location>
</feature>
<accession>A0A0H2Y047</accession>
<evidence type="ECO:0000259" key="1">
    <source>
        <dbReference type="Pfam" id="PF01610"/>
    </source>
</evidence>
<proteinExistence type="predicted"/>
<dbReference type="HOGENOM" id="CLU_2056924_0_0_4"/>
<dbReference type="InterPro" id="IPR002560">
    <property type="entry name" value="Transposase_DDE"/>
</dbReference>
<evidence type="ECO:0000313" key="2">
    <source>
        <dbReference type="EMBL" id="ABF80146.1"/>
    </source>
</evidence>
<reference evidence="2" key="1">
    <citation type="submission" date="2006-05" db="EMBL/GenBank/DDBJ databases">
        <title>Complete sequence of chromosome 2 of Burkholderia cenocepacia AU 1054.</title>
        <authorList>
            <consortium name="US DOE Joint Genome Institute"/>
            <person name="Copeland A."/>
            <person name="Lucas S."/>
            <person name="Lapidus A."/>
            <person name="Barry K."/>
            <person name="Detter J.C."/>
            <person name="Glavina del Rio T."/>
            <person name="Hammon N."/>
            <person name="Israni S."/>
            <person name="Dalin E."/>
            <person name="Tice H."/>
            <person name="Pitluck S."/>
            <person name="Chain P."/>
            <person name="Malfatti S."/>
            <person name="Shin M."/>
            <person name="Vergez L."/>
            <person name="Schmutz J."/>
            <person name="Larimer F."/>
            <person name="Land M."/>
            <person name="Hauser L."/>
            <person name="Kyrpides N."/>
            <person name="Lykidis A."/>
            <person name="LiPuma J.J."/>
            <person name="Konstantinidis K."/>
            <person name="Tiedje J.M."/>
            <person name="Richardson P."/>
        </authorList>
    </citation>
    <scope>NUCLEOTIDE SEQUENCE [LARGE SCALE GENOMIC DNA]</scope>
    <source>
        <strain evidence="2">AU 1054</strain>
    </source>
</reference>